<dbReference type="EMBL" id="AP008214">
    <property type="protein sequence ID" value="BAH94306.1"/>
    <property type="molecule type" value="Genomic_DNA"/>
</dbReference>
<evidence type="ECO:0000313" key="2">
    <source>
        <dbReference type="EMBL" id="BAH94306.1"/>
    </source>
</evidence>
<organism evidence="2 3">
    <name type="scientific">Oryza sativa subsp. japonica</name>
    <name type="common">Rice</name>
    <dbReference type="NCBI Taxonomy" id="39947"/>
    <lineage>
        <taxon>Eukaryota</taxon>
        <taxon>Viridiplantae</taxon>
        <taxon>Streptophyta</taxon>
        <taxon>Embryophyta</taxon>
        <taxon>Tracheophyta</taxon>
        <taxon>Spermatophyta</taxon>
        <taxon>Magnoliopsida</taxon>
        <taxon>Liliopsida</taxon>
        <taxon>Poales</taxon>
        <taxon>Poaceae</taxon>
        <taxon>BOP clade</taxon>
        <taxon>Oryzoideae</taxon>
        <taxon>Oryzeae</taxon>
        <taxon>Oryzinae</taxon>
        <taxon>Oryza</taxon>
        <taxon>Oryza sativa</taxon>
    </lineage>
</organism>
<proteinExistence type="predicted"/>
<dbReference type="Gramene" id="Os08t0415400-00">
    <property type="protein sequence ID" value="Os08t0415400-00"/>
    <property type="gene ID" value="Os08g0415400"/>
</dbReference>
<sequence>MHRAPTSDLPQIEDTQASSLTASQRHPSLQRARCIRAASIRLHRIFLLATTSRWMRKVVGREREVEQGLQGRAGGRCGEEWKKVEREREKQSDEGLKASCLLLACS</sequence>
<dbReference type="OMA" id="GRCGEEW"/>
<gene>
    <name evidence="2" type="ordered locus">Os08g0415400</name>
</gene>
<dbReference type="KEGG" id="dosa:Os08g0415400"/>
<reference evidence="2 3" key="1">
    <citation type="journal article" date="2005" name="Nature">
        <title>The map-based sequence of the rice genome.</title>
        <authorList>
            <consortium name="International rice genome sequencing project (IRGSP)"/>
            <person name="Matsumoto T."/>
            <person name="Wu J."/>
            <person name="Kanamori H."/>
            <person name="Katayose Y."/>
            <person name="Fujisawa M."/>
            <person name="Namiki N."/>
            <person name="Mizuno H."/>
            <person name="Yamamoto K."/>
            <person name="Antonio B.A."/>
            <person name="Baba T."/>
            <person name="Sakata K."/>
            <person name="Nagamura Y."/>
            <person name="Aoki H."/>
            <person name="Arikawa K."/>
            <person name="Arita K."/>
            <person name="Bito T."/>
            <person name="Chiden Y."/>
            <person name="Fujitsuka N."/>
            <person name="Fukunaka R."/>
            <person name="Hamada M."/>
            <person name="Harada C."/>
            <person name="Hayashi A."/>
            <person name="Hijishita S."/>
            <person name="Honda M."/>
            <person name="Hosokawa S."/>
            <person name="Ichikawa Y."/>
            <person name="Idonuma A."/>
            <person name="Iijima M."/>
            <person name="Ikeda M."/>
            <person name="Ikeno M."/>
            <person name="Ito K."/>
            <person name="Ito S."/>
            <person name="Ito T."/>
            <person name="Ito Y."/>
            <person name="Ito Y."/>
            <person name="Iwabuchi A."/>
            <person name="Kamiya K."/>
            <person name="Karasawa W."/>
            <person name="Kurita K."/>
            <person name="Katagiri S."/>
            <person name="Kikuta A."/>
            <person name="Kobayashi H."/>
            <person name="Kobayashi N."/>
            <person name="Machita K."/>
            <person name="Maehara T."/>
            <person name="Masukawa M."/>
            <person name="Mizubayashi T."/>
            <person name="Mukai Y."/>
            <person name="Nagasaki H."/>
            <person name="Nagata Y."/>
            <person name="Naito S."/>
            <person name="Nakashima M."/>
            <person name="Nakama Y."/>
            <person name="Nakamichi Y."/>
            <person name="Nakamura M."/>
            <person name="Meguro A."/>
            <person name="Negishi M."/>
            <person name="Ohta I."/>
            <person name="Ohta T."/>
            <person name="Okamoto M."/>
            <person name="Ono N."/>
            <person name="Saji S."/>
            <person name="Sakaguchi M."/>
            <person name="Sakai K."/>
            <person name="Shibata M."/>
            <person name="Shimokawa T."/>
            <person name="Song J."/>
            <person name="Takazaki Y."/>
            <person name="Terasawa K."/>
            <person name="Tsugane M."/>
            <person name="Tsuji K."/>
            <person name="Ueda S."/>
            <person name="Waki K."/>
            <person name="Yamagata H."/>
            <person name="Yamamoto M."/>
            <person name="Yamamoto S."/>
            <person name="Yamane H."/>
            <person name="Yoshiki S."/>
            <person name="Yoshihara R."/>
            <person name="Yukawa K."/>
            <person name="Zhong H."/>
            <person name="Yano M."/>
            <person name="Yuan Q."/>
            <person name="Ouyang S."/>
            <person name="Liu J."/>
            <person name="Jones K.M."/>
            <person name="Gansberger K."/>
            <person name="Moffat K."/>
            <person name="Hill J."/>
            <person name="Bera J."/>
            <person name="Fadrosh D."/>
            <person name="Jin S."/>
            <person name="Johri S."/>
            <person name="Kim M."/>
            <person name="Overton L."/>
            <person name="Reardon M."/>
            <person name="Tsitrin T."/>
            <person name="Vuong H."/>
            <person name="Weaver B."/>
            <person name="Ciecko A."/>
            <person name="Tallon L."/>
            <person name="Jackson J."/>
            <person name="Pai G."/>
            <person name="Aken S.V."/>
            <person name="Utterback T."/>
            <person name="Reidmuller S."/>
            <person name="Feldblyum T."/>
            <person name="Hsiao J."/>
            <person name="Zismann V."/>
            <person name="Iobst S."/>
            <person name="de Vazeille A.R."/>
            <person name="Buell C.R."/>
            <person name="Ying K."/>
            <person name="Li Y."/>
            <person name="Lu T."/>
            <person name="Huang Y."/>
            <person name="Zhao Q."/>
            <person name="Feng Q."/>
            <person name="Zhang L."/>
            <person name="Zhu J."/>
            <person name="Weng Q."/>
            <person name="Mu J."/>
            <person name="Lu Y."/>
            <person name="Fan D."/>
            <person name="Liu Y."/>
            <person name="Guan J."/>
            <person name="Zhang Y."/>
            <person name="Yu S."/>
            <person name="Liu X."/>
            <person name="Zhang Y."/>
            <person name="Hong G."/>
            <person name="Han B."/>
            <person name="Choisne N."/>
            <person name="Demange N."/>
            <person name="Orjeda G."/>
            <person name="Samain S."/>
            <person name="Cattolico L."/>
            <person name="Pelletier E."/>
            <person name="Couloux A."/>
            <person name="Segurens B."/>
            <person name="Wincker P."/>
            <person name="D'Hont A."/>
            <person name="Scarpelli C."/>
            <person name="Weissenbach J."/>
            <person name="Salanoubat M."/>
            <person name="Quetier F."/>
            <person name="Yu Y."/>
            <person name="Kim H.R."/>
            <person name="Rambo T."/>
            <person name="Currie J."/>
            <person name="Collura K."/>
            <person name="Luo M."/>
            <person name="Yang T."/>
            <person name="Ammiraju J.S.S."/>
            <person name="Engler F."/>
            <person name="Soderlund C."/>
            <person name="Wing R.A."/>
            <person name="Palmer L.E."/>
            <person name="de la Bastide M."/>
            <person name="Spiegel L."/>
            <person name="Nascimento L."/>
            <person name="Zutavern T."/>
            <person name="O'Shaughnessy A."/>
            <person name="Dike S."/>
            <person name="Dedhia N."/>
            <person name="Preston R."/>
            <person name="Balija V."/>
            <person name="McCombie W.R."/>
            <person name="Chow T."/>
            <person name="Chen H."/>
            <person name="Chung M."/>
            <person name="Chen C."/>
            <person name="Shaw J."/>
            <person name="Wu H."/>
            <person name="Hsiao K."/>
            <person name="Chao Y."/>
            <person name="Chu M."/>
            <person name="Cheng C."/>
            <person name="Hour A."/>
            <person name="Lee P."/>
            <person name="Lin S."/>
            <person name="Lin Y."/>
            <person name="Liou J."/>
            <person name="Liu S."/>
            <person name="Hsing Y."/>
            <person name="Raghuvanshi S."/>
            <person name="Mohanty A."/>
            <person name="Bharti A.K."/>
            <person name="Gaur A."/>
            <person name="Gupta V."/>
            <person name="Kumar D."/>
            <person name="Ravi V."/>
            <person name="Vij S."/>
            <person name="Kapur A."/>
            <person name="Khurana P."/>
            <person name="Khurana P."/>
            <person name="Khurana J.P."/>
            <person name="Tyagi A.K."/>
            <person name="Gaikwad K."/>
            <person name="Singh A."/>
            <person name="Dalal V."/>
            <person name="Srivastava S."/>
            <person name="Dixit A."/>
            <person name="Pal A.K."/>
            <person name="Ghazi I.A."/>
            <person name="Yadav M."/>
            <person name="Pandit A."/>
            <person name="Bhargava A."/>
            <person name="Sureshbabu K."/>
            <person name="Batra K."/>
            <person name="Sharma T.R."/>
            <person name="Mohapatra T."/>
            <person name="Singh N.K."/>
            <person name="Messing J."/>
            <person name="Nelson A.B."/>
            <person name="Fuks G."/>
            <person name="Kavchok S."/>
            <person name="Keizer G."/>
            <person name="Linton E."/>
            <person name="Llaca V."/>
            <person name="Song R."/>
            <person name="Tanyolac B."/>
            <person name="Young S."/>
            <person name="Ho-Il K."/>
            <person name="Hahn J.H."/>
            <person name="Sangsakoo G."/>
            <person name="Vanavichit A."/>
            <person name="de Mattos Luiz.A.T."/>
            <person name="Zimmer P.D."/>
            <person name="Malone G."/>
            <person name="Dellagostin O."/>
            <person name="de Oliveira A.C."/>
            <person name="Bevan M."/>
            <person name="Bancroft I."/>
            <person name="Minx P."/>
            <person name="Cordum H."/>
            <person name="Wilson R."/>
            <person name="Cheng Z."/>
            <person name="Jin W."/>
            <person name="Jiang J."/>
            <person name="Leong S.A."/>
            <person name="Iwama H."/>
            <person name="Gojobori T."/>
            <person name="Itoh T."/>
            <person name="Niimura Y."/>
            <person name="Fujii Y."/>
            <person name="Habara T."/>
            <person name="Sakai H."/>
            <person name="Sato Y."/>
            <person name="Wilson G."/>
            <person name="Kumar K."/>
            <person name="McCouch S."/>
            <person name="Juretic N."/>
            <person name="Hoen D."/>
            <person name="Wright S."/>
            <person name="Bruskiewich R."/>
            <person name="Bureau T."/>
            <person name="Miyao A."/>
            <person name="Hirochika H."/>
            <person name="Nishikawa T."/>
            <person name="Kadowaki K."/>
            <person name="Sugiura M."/>
            <person name="Burr B."/>
            <person name="Sasaki T."/>
        </authorList>
    </citation>
    <scope>NUCLEOTIDE SEQUENCE [LARGE SCALE GENOMIC DNA]</scope>
    <source>
        <strain evidence="3">cv. Nipponbare</strain>
    </source>
</reference>
<dbReference type="AlphaFoldDB" id="A0A0P0XFN0"/>
<accession>A0A0P0XFN0</accession>
<evidence type="ECO:0000313" key="3">
    <source>
        <dbReference type="Proteomes" id="UP000000763"/>
    </source>
</evidence>
<reference evidence="3" key="2">
    <citation type="journal article" date="2008" name="Nucleic Acids Res.">
        <title>The rice annotation project database (RAP-DB): 2008 update.</title>
        <authorList>
            <consortium name="The rice annotation project (RAP)"/>
        </authorList>
    </citation>
    <scope>GENOME REANNOTATION</scope>
    <source>
        <strain evidence="3">cv. Nipponbare</strain>
    </source>
</reference>
<protein>
    <submittedName>
        <fullName evidence="2">Os08g0415400 protein</fullName>
    </submittedName>
</protein>
<evidence type="ECO:0000256" key="1">
    <source>
        <dbReference type="SAM" id="MobiDB-lite"/>
    </source>
</evidence>
<dbReference type="Proteomes" id="UP000000763">
    <property type="component" value="Chromosome 8"/>
</dbReference>
<feature type="region of interest" description="Disordered" evidence="1">
    <location>
        <begin position="1"/>
        <end position="27"/>
    </location>
</feature>
<name>A0A0P0XFN0_ORYSJ</name>
<feature type="compositionally biased region" description="Polar residues" evidence="1">
    <location>
        <begin position="13"/>
        <end position="27"/>
    </location>
</feature>